<evidence type="ECO:0000313" key="3">
    <source>
        <dbReference type="EMBL" id="QGW27347.1"/>
    </source>
</evidence>
<dbReference type="Proteomes" id="UP000426027">
    <property type="component" value="Chromosome"/>
</dbReference>
<keyword evidence="1" id="KW-0472">Membrane</keyword>
<feature type="domain" description="EamA" evidence="2">
    <location>
        <begin position="34"/>
        <end position="175"/>
    </location>
</feature>
<feature type="transmembrane region" description="Helical" evidence="1">
    <location>
        <begin position="105"/>
        <end position="125"/>
    </location>
</feature>
<evidence type="ECO:0000259" key="2">
    <source>
        <dbReference type="Pfam" id="PF00892"/>
    </source>
</evidence>
<dbReference type="EMBL" id="CP046566">
    <property type="protein sequence ID" value="QGW27347.1"/>
    <property type="molecule type" value="Genomic_DNA"/>
</dbReference>
<dbReference type="InterPro" id="IPR000620">
    <property type="entry name" value="EamA_dom"/>
</dbReference>
<organism evidence="3 4">
    <name type="scientific">Phnomibacter ginsenosidimutans</name>
    <dbReference type="NCBI Taxonomy" id="2676868"/>
    <lineage>
        <taxon>Bacteria</taxon>
        <taxon>Pseudomonadati</taxon>
        <taxon>Bacteroidota</taxon>
        <taxon>Chitinophagia</taxon>
        <taxon>Chitinophagales</taxon>
        <taxon>Chitinophagaceae</taxon>
        <taxon>Phnomibacter</taxon>
    </lineage>
</organism>
<dbReference type="AlphaFoldDB" id="A0A6I6G5A1"/>
<feature type="transmembrane region" description="Helical" evidence="1">
    <location>
        <begin position="187"/>
        <end position="209"/>
    </location>
</feature>
<proteinExistence type="predicted"/>
<feature type="transmembrane region" description="Helical" evidence="1">
    <location>
        <begin position="68"/>
        <end position="85"/>
    </location>
</feature>
<keyword evidence="1" id="KW-0812">Transmembrane</keyword>
<accession>A0A6I6G5A1</accession>
<reference evidence="3 4" key="1">
    <citation type="submission" date="2019-11" db="EMBL/GenBank/DDBJ databases">
        <authorList>
            <person name="Im W.T."/>
        </authorList>
    </citation>
    <scope>NUCLEOTIDE SEQUENCE [LARGE SCALE GENOMIC DNA]</scope>
    <source>
        <strain evidence="3 4">SB-02</strain>
    </source>
</reference>
<sequence length="278" mass="31321">MIQSFFIWQKCWLYIRSTLQTVQQQQKKDRVALYGVLMVLLSAVLFSGKAVLAKLVYRQSSMSVSELLVLRMLFSLPFYVAMLLMQWQQHKRNATHQSFMRRSHVLPTILLGLLGYYISSFFDFWGLKHISAGLERVILFSYPTMVVLFGAWFFKEKIQRHQVLALLLSYAGIGVAFAADFDQPQTGNVWIGAAFIVGCAITFSLYVLFSGKLVPQVGVSKFTAVAMLSATTAIFLHYFVMGGAVQQLLSFSPQVYGYMLVDGRIYHSGTITAGISRA</sequence>
<feature type="transmembrane region" description="Helical" evidence="1">
    <location>
        <begin position="163"/>
        <end position="181"/>
    </location>
</feature>
<evidence type="ECO:0000256" key="1">
    <source>
        <dbReference type="SAM" id="Phobius"/>
    </source>
</evidence>
<dbReference type="PANTHER" id="PTHR22911">
    <property type="entry name" value="ACYL-MALONYL CONDENSING ENZYME-RELATED"/>
    <property type="match status" value="1"/>
</dbReference>
<dbReference type="SUPFAM" id="SSF103481">
    <property type="entry name" value="Multidrug resistance efflux transporter EmrE"/>
    <property type="match status" value="1"/>
</dbReference>
<dbReference type="InterPro" id="IPR037185">
    <property type="entry name" value="EmrE-like"/>
</dbReference>
<dbReference type="KEGG" id="fls:GLV81_03805"/>
<keyword evidence="1" id="KW-1133">Transmembrane helix</keyword>
<name>A0A6I6G5A1_9BACT</name>
<protein>
    <submittedName>
        <fullName evidence="3">EamA family transporter</fullName>
    </submittedName>
</protein>
<feature type="transmembrane region" description="Helical" evidence="1">
    <location>
        <begin position="31"/>
        <end position="48"/>
    </location>
</feature>
<dbReference type="PANTHER" id="PTHR22911:SF137">
    <property type="entry name" value="SOLUTE CARRIER FAMILY 35 MEMBER G2-RELATED"/>
    <property type="match status" value="1"/>
</dbReference>
<dbReference type="Pfam" id="PF00892">
    <property type="entry name" value="EamA"/>
    <property type="match status" value="1"/>
</dbReference>
<gene>
    <name evidence="3" type="ORF">GLV81_03805</name>
</gene>
<keyword evidence="4" id="KW-1185">Reference proteome</keyword>
<dbReference type="GO" id="GO:0016020">
    <property type="term" value="C:membrane"/>
    <property type="evidence" value="ECO:0007669"/>
    <property type="project" value="InterPro"/>
</dbReference>
<evidence type="ECO:0000313" key="4">
    <source>
        <dbReference type="Proteomes" id="UP000426027"/>
    </source>
</evidence>
<feature type="transmembrane region" description="Helical" evidence="1">
    <location>
        <begin position="137"/>
        <end position="154"/>
    </location>
</feature>
<feature type="transmembrane region" description="Helical" evidence="1">
    <location>
        <begin position="221"/>
        <end position="240"/>
    </location>
</feature>
<dbReference type="RefSeq" id="WP_157477028.1">
    <property type="nucleotide sequence ID" value="NZ_CP046566.1"/>
</dbReference>